<feature type="compositionally biased region" description="Basic and acidic residues" evidence="9">
    <location>
        <begin position="496"/>
        <end position="522"/>
    </location>
</feature>
<dbReference type="PANTHER" id="PTHR13869">
    <property type="entry name" value="MYELIN P0 RELATED"/>
    <property type="match status" value="1"/>
</dbReference>
<evidence type="ECO:0000256" key="4">
    <source>
        <dbReference type="ARBA" id="ARBA00022989"/>
    </source>
</evidence>
<evidence type="ECO:0000256" key="9">
    <source>
        <dbReference type="SAM" id="MobiDB-lite"/>
    </source>
</evidence>
<organism evidence="11 12">
    <name type="scientific">Corvus moneduloides</name>
    <name type="common">New Caledonian crow</name>
    <dbReference type="NCBI Taxonomy" id="1196302"/>
    <lineage>
        <taxon>Eukaryota</taxon>
        <taxon>Metazoa</taxon>
        <taxon>Chordata</taxon>
        <taxon>Craniata</taxon>
        <taxon>Vertebrata</taxon>
        <taxon>Euteleostomi</taxon>
        <taxon>Archelosauria</taxon>
        <taxon>Archosauria</taxon>
        <taxon>Dinosauria</taxon>
        <taxon>Saurischia</taxon>
        <taxon>Theropoda</taxon>
        <taxon>Coelurosauria</taxon>
        <taxon>Aves</taxon>
        <taxon>Neognathae</taxon>
        <taxon>Neoaves</taxon>
        <taxon>Telluraves</taxon>
        <taxon>Australaves</taxon>
        <taxon>Passeriformes</taxon>
        <taxon>Corvoidea</taxon>
        <taxon>Corvidae</taxon>
        <taxon>Corvus</taxon>
    </lineage>
</organism>
<evidence type="ECO:0000256" key="2">
    <source>
        <dbReference type="ARBA" id="ARBA00022692"/>
    </source>
</evidence>
<evidence type="ECO:0000256" key="5">
    <source>
        <dbReference type="ARBA" id="ARBA00023136"/>
    </source>
</evidence>
<keyword evidence="5 10" id="KW-0472">Membrane</keyword>
<evidence type="ECO:0000256" key="6">
    <source>
        <dbReference type="ARBA" id="ARBA00023157"/>
    </source>
</evidence>
<protein>
    <submittedName>
        <fullName evidence="11">Sodium voltage-gated channel beta subunit 2</fullName>
    </submittedName>
</protein>
<name>A0A8U7NR77_CORMO</name>
<keyword evidence="8" id="KW-0393">Immunoglobulin domain</keyword>
<feature type="region of interest" description="Disordered" evidence="9">
    <location>
        <begin position="492"/>
        <end position="535"/>
    </location>
</feature>
<comment type="subcellular location">
    <subcellularLocation>
        <location evidence="1">Membrane</location>
        <topology evidence="1">Single-pass type I membrane protein</topology>
    </subcellularLocation>
</comment>
<sequence>MLSQQKPPPRVPGPEQLCHCHSGLQEVFLSFLHPFLQPESRFGAQGQNASLTDGAKGTKDFLQPCYCWAEAPRPKGWAKRTVILGGGAAGEAEGASSRVWQPWEAMELSGSAQVTGSTSTCCSLPGASRLGASGPSALPSPEQPLCSLPGSRRAFPTLLGPAGLSRTGTAAAGGVSGAGRQPPAGHRGHTCTSPLHPGGCGGRGHPPCATAPAQSREPAVPGAVACSSGENFSALPLRRLQSTNHSIYCFFSPQHRSSHIGLWGESGSNVLCHLQITRAFEKTPPPPPQSTPTPRPLHTQKSVKMSLEAWLPQPTLFLTGLTLLLSLAPPGLGMEVMAPATINALNGSSVKLSCTFNSCYKVENKQFSLNWTYQECSNCSEELFLQFRTKIMNKQLDRFGNRVEFTGNPAKYDVSFTLKNVQLEDEGTYNCYVLNPPDRHRGHGKISLKVLTKEPPKHDSTVAVIVGASVGGFLAVVILVLMVVKCVRRKKQQRLNTDDQKTEEEGKTDGEGNPDEGTKRCEQGPAVCPAGHSSSRGAPAVPGPLALAFPSRGIPIASSLLLASSCSSGTVPGCSEVRGQGHEHTWYLGALRCLGTIDGSRCARDGPFCLSGCFWV</sequence>
<reference evidence="11" key="3">
    <citation type="submission" date="2025-09" db="UniProtKB">
        <authorList>
            <consortium name="Ensembl"/>
        </authorList>
    </citation>
    <scope>IDENTIFICATION</scope>
</reference>
<evidence type="ECO:0000256" key="8">
    <source>
        <dbReference type="ARBA" id="ARBA00023319"/>
    </source>
</evidence>
<dbReference type="SUPFAM" id="SSF48726">
    <property type="entry name" value="Immunoglobulin"/>
    <property type="match status" value="1"/>
</dbReference>
<evidence type="ECO:0000256" key="7">
    <source>
        <dbReference type="ARBA" id="ARBA00023180"/>
    </source>
</evidence>
<dbReference type="InterPro" id="IPR007110">
    <property type="entry name" value="Ig-like_dom"/>
</dbReference>
<dbReference type="SMART" id="SM00406">
    <property type="entry name" value="IGv"/>
    <property type="match status" value="1"/>
</dbReference>
<dbReference type="Pfam" id="PF07686">
    <property type="entry name" value="V-set"/>
    <property type="match status" value="1"/>
</dbReference>
<gene>
    <name evidence="11" type="primary">SCN2B</name>
</gene>
<reference evidence="11" key="2">
    <citation type="submission" date="2025-08" db="UniProtKB">
        <authorList>
            <consortium name="Ensembl"/>
        </authorList>
    </citation>
    <scope>IDENTIFICATION</scope>
</reference>
<dbReference type="Gene3D" id="2.60.40.10">
    <property type="entry name" value="Immunoglobulins"/>
    <property type="match status" value="1"/>
</dbReference>
<keyword evidence="6" id="KW-1015">Disulfide bond</keyword>
<keyword evidence="7" id="KW-0325">Glycoprotein</keyword>
<dbReference type="InterPro" id="IPR013783">
    <property type="entry name" value="Ig-like_fold"/>
</dbReference>
<evidence type="ECO:0000256" key="10">
    <source>
        <dbReference type="SAM" id="Phobius"/>
    </source>
</evidence>
<evidence type="ECO:0000313" key="11">
    <source>
        <dbReference type="Ensembl" id="ENSCMUP00000029174.1"/>
    </source>
</evidence>
<feature type="compositionally biased region" description="Pro residues" evidence="9">
    <location>
        <begin position="283"/>
        <end position="295"/>
    </location>
</feature>
<keyword evidence="2 10" id="KW-0812">Transmembrane</keyword>
<proteinExistence type="predicted"/>
<dbReference type="Ensembl" id="ENSCMUT00000033438.1">
    <property type="protein sequence ID" value="ENSCMUP00000029174.1"/>
    <property type="gene ID" value="ENSCMUG00000014550.2"/>
</dbReference>
<dbReference type="PRINTS" id="PR00213">
    <property type="entry name" value="MYELINP0"/>
</dbReference>
<dbReference type="Proteomes" id="UP000694553">
    <property type="component" value="Unassembled WGS sequence"/>
</dbReference>
<dbReference type="PANTHER" id="PTHR13869:SF3">
    <property type="entry name" value="SODIUM CHANNEL SUBUNIT BETA-2"/>
    <property type="match status" value="1"/>
</dbReference>
<dbReference type="InterPro" id="IPR000920">
    <property type="entry name" value="Myelin_P0-rel"/>
</dbReference>
<dbReference type="PROSITE" id="PS50835">
    <property type="entry name" value="IG_LIKE"/>
    <property type="match status" value="1"/>
</dbReference>
<dbReference type="AlphaFoldDB" id="A0A8U7NR77"/>
<dbReference type="GO" id="GO:0005886">
    <property type="term" value="C:plasma membrane"/>
    <property type="evidence" value="ECO:0007669"/>
    <property type="project" value="TreeGrafter"/>
</dbReference>
<feature type="transmembrane region" description="Helical" evidence="10">
    <location>
        <begin position="462"/>
        <end position="484"/>
    </location>
</feature>
<dbReference type="OMA" id="HEHTWYL"/>
<dbReference type="InterPro" id="IPR003599">
    <property type="entry name" value="Ig_sub"/>
</dbReference>
<keyword evidence="12" id="KW-1185">Reference proteome</keyword>
<keyword evidence="3" id="KW-0732">Signal</keyword>
<keyword evidence="4 10" id="KW-1133">Transmembrane helix</keyword>
<accession>A0A8U7NR77</accession>
<dbReference type="SMART" id="SM00409">
    <property type="entry name" value="IG"/>
    <property type="match status" value="1"/>
</dbReference>
<feature type="region of interest" description="Disordered" evidence="9">
    <location>
        <begin position="170"/>
        <end position="189"/>
    </location>
</feature>
<dbReference type="InterPro" id="IPR013106">
    <property type="entry name" value="Ig_V-set"/>
</dbReference>
<evidence type="ECO:0000256" key="3">
    <source>
        <dbReference type="ARBA" id="ARBA00022729"/>
    </source>
</evidence>
<evidence type="ECO:0000313" key="12">
    <source>
        <dbReference type="Proteomes" id="UP000694553"/>
    </source>
</evidence>
<evidence type="ECO:0000256" key="1">
    <source>
        <dbReference type="ARBA" id="ARBA00004479"/>
    </source>
</evidence>
<reference evidence="12" key="1">
    <citation type="submission" date="2019-10" db="EMBL/GenBank/DDBJ databases">
        <title>Corvus moneduloides (New Caledonian crow) genome, bCorMon1, primary haplotype.</title>
        <authorList>
            <person name="Rutz C."/>
            <person name="Fungtammasan C."/>
            <person name="Mountcastle J."/>
            <person name="Formenti G."/>
            <person name="Chow W."/>
            <person name="Howe K."/>
            <person name="Steele M.P."/>
            <person name="Fernandes J."/>
            <person name="Gilbert M.T.P."/>
            <person name="Fedrigo O."/>
            <person name="Jarvis E.D."/>
            <person name="Gemmell N."/>
        </authorList>
    </citation>
    <scope>NUCLEOTIDE SEQUENCE [LARGE SCALE GENOMIC DNA]</scope>
</reference>
<feature type="region of interest" description="Disordered" evidence="9">
    <location>
        <begin position="280"/>
        <end position="299"/>
    </location>
</feature>
<dbReference type="InterPro" id="IPR036179">
    <property type="entry name" value="Ig-like_dom_sf"/>
</dbReference>